<gene>
    <name evidence="12" type="primary">moaE</name>
    <name evidence="12" type="ORF">RM552_15775</name>
</gene>
<dbReference type="EC" id="2.8.1.12" evidence="3"/>
<comment type="subunit">
    <text evidence="6">Heterotetramer of 2 MoaD subunits and 2 MoaE subunits. Also stable as homodimer. The enzyme changes between these two forms during catalysis.</text>
</comment>
<reference evidence="12 13" key="1">
    <citation type="submission" date="2023-09" db="EMBL/GenBank/DDBJ databases">
        <authorList>
            <person name="Rey-Velasco X."/>
        </authorList>
    </citation>
    <scope>NUCLEOTIDE SEQUENCE [LARGE SCALE GENOMIC DNA]</scope>
    <source>
        <strain evidence="12 13">P117</strain>
    </source>
</reference>
<evidence type="ECO:0000256" key="1">
    <source>
        <dbReference type="ARBA" id="ARBA00005046"/>
    </source>
</evidence>
<dbReference type="GO" id="GO:0030366">
    <property type="term" value="F:molybdopterin synthase activity"/>
    <property type="evidence" value="ECO:0007669"/>
    <property type="project" value="UniProtKB-EC"/>
</dbReference>
<comment type="catalytic activity">
    <reaction evidence="11">
        <text>2 [molybdopterin-synthase sulfur-carrier protein]-C-terminal-Gly-aminoethanethioate + cyclic pyranopterin phosphate + H2O = molybdopterin + 2 [molybdopterin-synthase sulfur-carrier protein]-C-terminal Gly-Gly + 2 H(+)</text>
        <dbReference type="Rhea" id="RHEA:26333"/>
        <dbReference type="Rhea" id="RHEA-COMP:12202"/>
        <dbReference type="Rhea" id="RHEA-COMP:19907"/>
        <dbReference type="ChEBI" id="CHEBI:15377"/>
        <dbReference type="ChEBI" id="CHEBI:15378"/>
        <dbReference type="ChEBI" id="CHEBI:58698"/>
        <dbReference type="ChEBI" id="CHEBI:59648"/>
        <dbReference type="ChEBI" id="CHEBI:90778"/>
        <dbReference type="ChEBI" id="CHEBI:232372"/>
        <dbReference type="EC" id="2.8.1.12"/>
    </reaction>
</comment>
<evidence type="ECO:0000256" key="7">
    <source>
        <dbReference type="ARBA" id="ARBA00029745"/>
    </source>
</evidence>
<sequence>MKISVQKQDFDVSKEYQYLIQNNQEDGALSMFVGRVRNRNEASDVRSLELEHYPEMTQRSLSNIAIQAKQKWPIGKVSIIHRFGKLTLGEQIVFVGVTSAHREAAYQANQFIMDFLKTRAPFWKKETRSTGDVWIDANEKDKKAALKWE</sequence>
<evidence type="ECO:0000256" key="4">
    <source>
        <dbReference type="ARBA" id="ARBA00013858"/>
    </source>
</evidence>
<evidence type="ECO:0000256" key="5">
    <source>
        <dbReference type="ARBA" id="ARBA00023150"/>
    </source>
</evidence>
<keyword evidence="12" id="KW-0808">Transferase</keyword>
<evidence type="ECO:0000313" key="13">
    <source>
        <dbReference type="Proteomes" id="UP001253545"/>
    </source>
</evidence>
<dbReference type="CDD" id="cd00756">
    <property type="entry name" value="MoaE"/>
    <property type="match status" value="1"/>
</dbReference>
<dbReference type="Gene3D" id="3.90.1170.40">
    <property type="entry name" value="Molybdopterin biosynthesis MoaE subunit"/>
    <property type="match status" value="1"/>
</dbReference>
<dbReference type="InterPro" id="IPR003448">
    <property type="entry name" value="Mopterin_biosynth_MoaE"/>
</dbReference>
<accession>A0ABU2ZUJ1</accession>
<evidence type="ECO:0000256" key="8">
    <source>
        <dbReference type="ARBA" id="ARBA00030407"/>
    </source>
</evidence>
<dbReference type="RefSeq" id="WP_311369836.1">
    <property type="nucleotide sequence ID" value="NZ_JAVRHX010000006.1"/>
</dbReference>
<organism evidence="12 13">
    <name type="scientific">Glaciecola petra</name>
    <dbReference type="NCBI Taxonomy" id="3075602"/>
    <lineage>
        <taxon>Bacteria</taxon>
        <taxon>Pseudomonadati</taxon>
        <taxon>Pseudomonadota</taxon>
        <taxon>Gammaproteobacteria</taxon>
        <taxon>Alteromonadales</taxon>
        <taxon>Alteromonadaceae</taxon>
        <taxon>Glaciecola</taxon>
    </lineage>
</organism>
<evidence type="ECO:0000256" key="11">
    <source>
        <dbReference type="ARBA" id="ARBA00049878"/>
    </source>
</evidence>
<dbReference type="EMBL" id="JAVRHX010000006">
    <property type="protein sequence ID" value="MDT0596313.1"/>
    <property type="molecule type" value="Genomic_DNA"/>
</dbReference>
<dbReference type="InterPro" id="IPR036563">
    <property type="entry name" value="MoaE_sf"/>
</dbReference>
<dbReference type="Proteomes" id="UP001253545">
    <property type="component" value="Unassembled WGS sequence"/>
</dbReference>
<keyword evidence="5" id="KW-0501">Molybdenum cofactor biosynthesis</keyword>
<comment type="pathway">
    <text evidence="1">Cofactor biosynthesis; molybdopterin biosynthesis.</text>
</comment>
<keyword evidence="13" id="KW-1185">Reference proteome</keyword>
<dbReference type="NCBIfam" id="NF007959">
    <property type="entry name" value="PRK10678.1"/>
    <property type="match status" value="1"/>
</dbReference>
<dbReference type="SUPFAM" id="SSF54690">
    <property type="entry name" value="Molybdopterin synthase subunit MoaE"/>
    <property type="match status" value="1"/>
</dbReference>
<evidence type="ECO:0000256" key="6">
    <source>
        <dbReference type="ARBA" id="ARBA00026066"/>
    </source>
</evidence>
<evidence type="ECO:0000256" key="9">
    <source>
        <dbReference type="ARBA" id="ARBA00030781"/>
    </source>
</evidence>
<protein>
    <recommendedName>
        <fullName evidence="4">Molybdopterin synthase catalytic subunit</fullName>
        <ecNumber evidence="3">2.8.1.12</ecNumber>
    </recommendedName>
    <alternativeName>
        <fullName evidence="9">MPT synthase subunit 2</fullName>
    </alternativeName>
    <alternativeName>
        <fullName evidence="7">Molybdenum cofactor biosynthesis protein E</fullName>
    </alternativeName>
    <alternativeName>
        <fullName evidence="8">Molybdopterin-converting factor large subunit</fullName>
    </alternativeName>
    <alternativeName>
        <fullName evidence="10">Molybdopterin-converting factor subunit 2</fullName>
    </alternativeName>
</protein>
<evidence type="ECO:0000256" key="3">
    <source>
        <dbReference type="ARBA" id="ARBA00011950"/>
    </source>
</evidence>
<dbReference type="Pfam" id="PF02391">
    <property type="entry name" value="MoaE"/>
    <property type="match status" value="1"/>
</dbReference>
<evidence type="ECO:0000256" key="2">
    <source>
        <dbReference type="ARBA" id="ARBA00005426"/>
    </source>
</evidence>
<proteinExistence type="inferred from homology"/>
<comment type="similarity">
    <text evidence="2">Belongs to the MoaE family.</text>
</comment>
<evidence type="ECO:0000256" key="10">
    <source>
        <dbReference type="ARBA" id="ARBA00032474"/>
    </source>
</evidence>
<dbReference type="PANTHER" id="PTHR23404">
    <property type="entry name" value="MOLYBDOPTERIN SYNTHASE RELATED"/>
    <property type="match status" value="1"/>
</dbReference>
<evidence type="ECO:0000313" key="12">
    <source>
        <dbReference type="EMBL" id="MDT0596313.1"/>
    </source>
</evidence>
<comment type="caution">
    <text evidence="12">The sequence shown here is derived from an EMBL/GenBank/DDBJ whole genome shotgun (WGS) entry which is preliminary data.</text>
</comment>
<name>A0ABU2ZUJ1_9ALTE</name>